<feature type="binding site" evidence="10 13">
    <location>
        <position position="207"/>
    </location>
    <ligand>
        <name>a divalent metal cation</name>
        <dbReference type="ChEBI" id="CHEBI:60240"/>
    </ligand>
</feature>
<keyword evidence="8 10" id="KW-0479">Metal-binding</keyword>
<evidence type="ECO:0000313" key="15">
    <source>
        <dbReference type="EMBL" id="SFG56149.1"/>
    </source>
</evidence>
<dbReference type="EC" id="5.1.3.1" evidence="7 10"/>
<reference evidence="16" key="1">
    <citation type="submission" date="2016-10" db="EMBL/GenBank/DDBJ databases">
        <authorList>
            <person name="Varghese N."/>
            <person name="Submissions S."/>
        </authorList>
    </citation>
    <scope>NUCLEOTIDE SEQUENCE [LARGE SCALE GENOMIC DNA]</scope>
    <source>
        <strain evidence="16">ATCC 700379</strain>
    </source>
</reference>
<evidence type="ECO:0000256" key="12">
    <source>
        <dbReference type="PIRSR" id="PIRSR001461-1"/>
    </source>
</evidence>
<evidence type="ECO:0000256" key="6">
    <source>
        <dbReference type="ARBA" id="ARBA00009541"/>
    </source>
</evidence>
<sequence>MKGECLGELSLTFSEIRHNISVKETFTYNERGNGSMKILPSILSADFAHLADEVRDVEKDVEFIHVDVMDGQFVPNITMGANVVKALKKETKVAQDVHLMVTEPIHLLPSFIEAGADMISVHSEACTHLHRAIQMIKDGGVKAGVVLNPSTPASALQAIIRDVDYVLIMTVDPGFGGQRFLPTMIDKIKAVRVLIDSLNLPVQIEVDGGIDAETLPLCFNAGASLFVAGSAIFPFDDRHAAIEKLSQSVLKK</sequence>
<evidence type="ECO:0000256" key="11">
    <source>
        <dbReference type="PIRNR" id="PIRNR001461"/>
    </source>
</evidence>
<comment type="cofactor">
    <cofactor evidence="4">
        <name>Zn(2+)</name>
        <dbReference type="ChEBI" id="CHEBI:29105"/>
    </cofactor>
</comment>
<dbReference type="GO" id="GO:0046872">
    <property type="term" value="F:metal ion binding"/>
    <property type="evidence" value="ECO:0007669"/>
    <property type="project" value="UniProtKB-UniRule"/>
</dbReference>
<dbReference type="NCBIfam" id="TIGR01163">
    <property type="entry name" value="rpe"/>
    <property type="match status" value="1"/>
</dbReference>
<name>A0A1I2SW85_9BACL</name>
<comment type="cofactor">
    <cofactor evidence="2">
        <name>Mn(2+)</name>
        <dbReference type="ChEBI" id="CHEBI:29035"/>
    </cofactor>
</comment>
<dbReference type="GO" id="GO:0006098">
    <property type="term" value="P:pentose-phosphate shunt"/>
    <property type="evidence" value="ECO:0007669"/>
    <property type="project" value="UniProtKB-UniRule"/>
</dbReference>
<gene>
    <name evidence="10" type="primary">rpe</name>
    <name evidence="15" type="ORF">SAMN02982927_02056</name>
</gene>
<dbReference type="InterPro" id="IPR013785">
    <property type="entry name" value="Aldolase_TIM"/>
</dbReference>
<comment type="cofactor">
    <cofactor evidence="10 13">
        <name>a divalent metal cation</name>
        <dbReference type="ChEBI" id="CHEBI:60240"/>
    </cofactor>
    <text evidence="10 13">Binds 1 divalent metal cation per subunit.</text>
</comment>
<dbReference type="PIRSF" id="PIRSF001461">
    <property type="entry name" value="RPE"/>
    <property type="match status" value="1"/>
</dbReference>
<dbReference type="GO" id="GO:0019323">
    <property type="term" value="P:pentose catabolic process"/>
    <property type="evidence" value="ECO:0007669"/>
    <property type="project" value="UniProtKB-UniRule"/>
</dbReference>
<evidence type="ECO:0000313" key="16">
    <source>
        <dbReference type="Proteomes" id="UP000198752"/>
    </source>
</evidence>
<dbReference type="GO" id="GO:0004750">
    <property type="term" value="F:D-ribulose-phosphate 3-epimerase activity"/>
    <property type="evidence" value="ECO:0007669"/>
    <property type="project" value="UniProtKB-UniRule"/>
</dbReference>
<feature type="binding site" evidence="10 14">
    <location>
        <begin position="174"/>
        <end position="177"/>
    </location>
    <ligand>
        <name>substrate</name>
    </ligand>
</feature>
<feature type="binding site" evidence="10">
    <location>
        <begin position="207"/>
        <end position="209"/>
    </location>
    <ligand>
        <name>substrate</name>
    </ligand>
</feature>
<dbReference type="InterPro" id="IPR000056">
    <property type="entry name" value="Ribul_P_3_epim-like"/>
</dbReference>
<keyword evidence="16" id="KW-1185">Reference proteome</keyword>
<dbReference type="EMBL" id="FOOY01000013">
    <property type="protein sequence ID" value="SFG56149.1"/>
    <property type="molecule type" value="Genomic_DNA"/>
</dbReference>
<evidence type="ECO:0000256" key="8">
    <source>
        <dbReference type="ARBA" id="ARBA00022723"/>
    </source>
</evidence>
<keyword evidence="13" id="KW-0862">Zinc</keyword>
<comment type="cofactor">
    <cofactor evidence="5">
        <name>Fe(2+)</name>
        <dbReference type="ChEBI" id="CHEBI:29033"/>
    </cofactor>
</comment>
<dbReference type="Proteomes" id="UP000198752">
    <property type="component" value="Unassembled WGS sequence"/>
</dbReference>
<feature type="binding site" evidence="10 14">
    <location>
        <position position="41"/>
    </location>
    <ligand>
        <name>substrate</name>
    </ligand>
</feature>
<comment type="catalytic activity">
    <reaction evidence="1 10 11">
        <text>D-ribulose 5-phosphate = D-xylulose 5-phosphate</text>
        <dbReference type="Rhea" id="RHEA:13677"/>
        <dbReference type="ChEBI" id="CHEBI:57737"/>
        <dbReference type="ChEBI" id="CHEBI:58121"/>
        <dbReference type="EC" id="5.1.3.1"/>
    </reaction>
</comment>
<keyword evidence="13" id="KW-0170">Cobalt</keyword>
<feature type="binding site" evidence="10 14">
    <location>
        <begin position="229"/>
        <end position="230"/>
    </location>
    <ligand>
        <name>substrate</name>
    </ligand>
</feature>
<comment type="function">
    <text evidence="10">Catalyzes the reversible epimerization of D-ribulose 5-phosphate to D-xylulose 5-phosphate.</text>
</comment>
<evidence type="ECO:0000256" key="3">
    <source>
        <dbReference type="ARBA" id="ARBA00001941"/>
    </source>
</evidence>
<dbReference type="NCBIfam" id="NF004076">
    <property type="entry name" value="PRK05581.1-4"/>
    <property type="match status" value="1"/>
</dbReference>
<dbReference type="Gene3D" id="3.20.20.70">
    <property type="entry name" value="Aldolase class I"/>
    <property type="match status" value="1"/>
</dbReference>
<evidence type="ECO:0000256" key="2">
    <source>
        <dbReference type="ARBA" id="ARBA00001936"/>
    </source>
</evidence>
<feature type="binding site" evidence="10 14">
    <location>
        <position position="98"/>
    </location>
    <ligand>
        <name>substrate</name>
    </ligand>
</feature>
<dbReference type="InterPro" id="IPR011060">
    <property type="entry name" value="RibuloseP-bd_barrel"/>
</dbReference>
<feature type="active site" description="Proton acceptor" evidence="10 12">
    <location>
        <position position="67"/>
    </location>
</feature>
<keyword evidence="10 11" id="KW-0119">Carbohydrate metabolism</keyword>
<dbReference type="PANTHER" id="PTHR11749">
    <property type="entry name" value="RIBULOSE-5-PHOSPHATE-3-EPIMERASE"/>
    <property type="match status" value="1"/>
</dbReference>
<feature type="binding site" evidence="10 13">
    <location>
        <position position="98"/>
    </location>
    <ligand>
        <name>a divalent metal cation</name>
        <dbReference type="ChEBI" id="CHEBI:60240"/>
    </ligand>
</feature>
<evidence type="ECO:0000256" key="7">
    <source>
        <dbReference type="ARBA" id="ARBA00013188"/>
    </source>
</evidence>
<feature type="active site" description="Proton donor" evidence="10 12">
    <location>
        <position position="207"/>
    </location>
</feature>
<evidence type="ECO:0000256" key="10">
    <source>
        <dbReference type="HAMAP-Rule" id="MF_02227"/>
    </source>
</evidence>
<evidence type="ECO:0000256" key="4">
    <source>
        <dbReference type="ARBA" id="ARBA00001947"/>
    </source>
</evidence>
<dbReference type="STRING" id="269670.SAMN02982927_02056"/>
<feature type="binding site" evidence="14">
    <location>
        <position position="209"/>
    </location>
    <ligand>
        <name>substrate</name>
    </ligand>
</feature>
<dbReference type="InterPro" id="IPR026019">
    <property type="entry name" value="Ribul_P_3_epim"/>
</dbReference>
<comment type="pathway">
    <text evidence="10">Carbohydrate degradation.</text>
</comment>
<dbReference type="AlphaFoldDB" id="A0A1I2SW85"/>
<dbReference type="PROSITE" id="PS01086">
    <property type="entry name" value="RIBUL_P_3_EPIMER_2"/>
    <property type="match status" value="1"/>
</dbReference>
<dbReference type="HAMAP" id="MF_02227">
    <property type="entry name" value="RPE"/>
    <property type="match status" value="1"/>
</dbReference>
<comment type="similarity">
    <text evidence="6 10 11">Belongs to the ribulose-phosphate 3-epimerase family.</text>
</comment>
<evidence type="ECO:0000256" key="14">
    <source>
        <dbReference type="PIRSR" id="PIRSR001461-3"/>
    </source>
</evidence>
<dbReference type="Pfam" id="PF00834">
    <property type="entry name" value="Ribul_P_3_epim"/>
    <property type="match status" value="1"/>
</dbReference>
<proteinExistence type="inferred from homology"/>
<organism evidence="15 16">
    <name type="scientific">Sporolactobacillus nakayamae</name>
    <dbReference type="NCBI Taxonomy" id="269670"/>
    <lineage>
        <taxon>Bacteria</taxon>
        <taxon>Bacillati</taxon>
        <taxon>Bacillota</taxon>
        <taxon>Bacilli</taxon>
        <taxon>Bacillales</taxon>
        <taxon>Sporolactobacillaceae</taxon>
        <taxon>Sporolactobacillus</taxon>
    </lineage>
</organism>
<dbReference type="CDD" id="cd00429">
    <property type="entry name" value="RPE"/>
    <property type="match status" value="1"/>
</dbReference>
<feature type="binding site" evidence="10 13">
    <location>
        <position position="65"/>
    </location>
    <ligand>
        <name>a divalent metal cation</name>
        <dbReference type="ChEBI" id="CHEBI:60240"/>
    </ligand>
</feature>
<protein>
    <recommendedName>
        <fullName evidence="7 10">Ribulose-phosphate 3-epimerase</fullName>
        <ecNumber evidence="7 10">5.1.3.1</ecNumber>
    </recommendedName>
</protein>
<dbReference type="FunFam" id="3.20.20.70:FF:000004">
    <property type="entry name" value="Ribulose-phosphate 3-epimerase"/>
    <property type="match status" value="1"/>
</dbReference>
<evidence type="ECO:0000256" key="5">
    <source>
        <dbReference type="ARBA" id="ARBA00001954"/>
    </source>
</evidence>
<keyword evidence="9 10" id="KW-0413">Isomerase</keyword>
<dbReference type="SUPFAM" id="SSF51366">
    <property type="entry name" value="Ribulose-phoshate binding barrel"/>
    <property type="match status" value="1"/>
</dbReference>
<accession>A0A1I2SW85</accession>
<keyword evidence="13" id="KW-0464">Manganese</keyword>
<dbReference type="PROSITE" id="PS01085">
    <property type="entry name" value="RIBUL_P_3_EPIMER_1"/>
    <property type="match status" value="1"/>
</dbReference>
<evidence type="ECO:0000256" key="13">
    <source>
        <dbReference type="PIRSR" id="PIRSR001461-2"/>
    </source>
</evidence>
<comment type="cofactor">
    <cofactor evidence="3">
        <name>Co(2+)</name>
        <dbReference type="ChEBI" id="CHEBI:48828"/>
    </cofactor>
</comment>
<evidence type="ECO:0000256" key="1">
    <source>
        <dbReference type="ARBA" id="ARBA00001782"/>
    </source>
</evidence>
<dbReference type="GO" id="GO:0005737">
    <property type="term" value="C:cytoplasm"/>
    <property type="evidence" value="ECO:0007669"/>
    <property type="project" value="UniProtKB-ARBA"/>
</dbReference>
<evidence type="ECO:0000256" key="9">
    <source>
        <dbReference type="ARBA" id="ARBA00023235"/>
    </source>
</evidence>
<feature type="binding site" evidence="10 13">
    <location>
        <position position="67"/>
    </location>
    <ligand>
        <name>a divalent metal cation</name>
        <dbReference type="ChEBI" id="CHEBI:60240"/>
    </ligand>
</feature>